<dbReference type="InterPro" id="IPR005074">
    <property type="entry name" value="Peptidase_C39"/>
</dbReference>
<dbReference type="InterPro" id="IPR017871">
    <property type="entry name" value="ABC_transporter-like_CS"/>
</dbReference>
<dbReference type="SMART" id="SM00382">
    <property type="entry name" value="AAA"/>
    <property type="match status" value="1"/>
</dbReference>
<name>A0AA37T6F2_9GAMM</name>
<dbReference type="InterPro" id="IPR003439">
    <property type="entry name" value="ABC_transporter-like_ATP-bd"/>
</dbReference>
<dbReference type="Gene3D" id="3.90.70.10">
    <property type="entry name" value="Cysteine proteinases"/>
    <property type="match status" value="1"/>
</dbReference>
<dbReference type="PROSITE" id="PS50990">
    <property type="entry name" value="PEPTIDASE_C39"/>
    <property type="match status" value="1"/>
</dbReference>
<feature type="domain" description="Peptidase C39" evidence="15">
    <location>
        <begin position="49"/>
        <end position="176"/>
    </location>
</feature>
<dbReference type="GO" id="GO:0030256">
    <property type="term" value="C:type I protein secretion system complex"/>
    <property type="evidence" value="ECO:0007669"/>
    <property type="project" value="InterPro"/>
</dbReference>
<accession>A0AA37T6F2</accession>
<dbReference type="Pfam" id="PF00005">
    <property type="entry name" value="ABC_tran"/>
    <property type="match status" value="1"/>
</dbReference>
<dbReference type="InterPro" id="IPR027417">
    <property type="entry name" value="P-loop_NTPase"/>
</dbReference>
<dbReference type="InterPro" id="IPR010132">
    <property type="entry name" value="ATPase_T1SS_HlyB"/>
</dbReference>
<reference evidence="16 17" key="1">
    <citation type="journal article" date="2014" name="Int. J. Syst. Evol. Microbiol.">
        <title>Complete genome sequence of Corynebacterium casei LMG S-19264T (=DSM 44701T), isolated from a smear-ripened cheese.</title>
        <authorList>
            <consortium name="US DOE Joint Genome Institute (JGI-PGF)"/>
            <person name="Walter F."/>
            <person name="Albersmeier A."/>
            <person name="Kalinowski J."/>
            <person name="Ruckert C."/>
        </authorList>
    </citation>
    <scope>NUCLEOTIDE SEQUENCE [LARGE SCALE GENOMIC DNA]</scope>
    <source>
        <strain evidence="16 17">NBRC 110095</strain>
    </source>
</reference>
<evidence type="ECO:0000256" key="2">
    <source>
        <dbReference type="ARBA" id="ARBA00006025"/>
    </source>
</evidence>
<dbReference type="Gene3D" id="1.20.1560.10">
    <property type="entry name" value="ABC transporter type 1, transmembrane domain"/>
    <property type="match status" value="1"/>
</dbReference>
<feature type="transmembrane region" description="Helical" evidence="12">
    <location>
        <begin position="346"/>
        <end position="366"/>
    </location>
</feature>
<dbReference type="SUPFAM" id="SSF90123">
    <property type="entry name" value="ABC transporter transmembrane region"/>
    <property type="match status" value="1"/>
</dbReference>
<dbReference type="NCBIfam" id="TIGR01846">
    <property type="entry name" value="type_I_sec_HlyB"/>
    <property type="match status" value="1"/>
</dbReference>
<dbReference type="GO" id="GO:0005886">
    <property type="term" value="C:plasma membrane"/>
    <property type="evidence" value="ECO:0007669"/>
    <property type="project" value="UniProtKB-SubCell"/>
</dbReference>
<sequence>MKSVVRLNRPDQTNSSGQINPSDQTSPPNQNSGNDSSGNNNSGNDFPYEKTSVASLLGSILVVAMIHRLDVDFEQAEKRASSMISKQIKPCDKADKKMAKELACDLGLKVAFRQKALVELDHRQLPMVFRTKKGDWAVLAKLSEEQALVQRPGEKAPHILTHDKLADIWSGSVVFFKGRSAAKEKVKPFDVTWFIPEFLRYRHFAYEMLAASAFIEMLALLTPLFFQVVMDKVIVHQSMSTLDVLVTVLVIVAVLEVLLKCLRQYVATQTATRVDARLGGKLFSHMMELPIAYFKNRSVGLTVMRLRELDSIREFLTGAANTLIIDLSFTFIFFAVMYFYSPFLTLIVAASIPCYFLLSFLITAPLETRIQAMYRDGAINNAFLTETLSGVETVKALSLEPQLTRRWEKQTQNFVHSNFLVQRLMQLSGNLVTAIQKITTVLVLWFGARMVIDLELSIGQLIAFKMMADHVSQPITRLAELWRNYVQARVSIDRLGDVLDTPAERSEKQPALSNNIQGRITFNNVTFSYAPNLSPVFNNFNLDIPAGAMVAFVGPSGSGKSTITKLIQKLYLPSEGQVCVDGVDIATVDAVSLREQMSVVLQENYLFNRSVRENIAIADPAAPLGEVIESAKMAGAHDFILELSDGYDTVLAEGGASLSGGQRQRIAIARALMSNPSILILDEATSALDDHSQAIVQQGLETIRRGRTVIMVAHRLSTVRNCDRIFVLENGKIVESGNHDTLLAKKGAYSRLWSLQKGELGMQQHDHDFSQIRQQQQSPQRQTQTQTQTQQQRDRTAFTQGEVTFEGVSFKVDTVSS</sequence>
<keyword evidence="5 12" id="KW-0812">Transmembrane</keyword>
<dbReference type="Pfam" id="PF00664">
    <property type="entry name" value="ABC_membrane"/>
    <property type="match status" value="1"/>
</dbReference>
<dbReference type="SUPFAM" id="SSF52540">
    <property type="entry name" value="P-loop containing nucleoside triphosphate hydrolases"/>
    <property type="match status" value="1"/>
</dbReference>
<protein>
    <submittedName>
        <fullName evidence="16">Peptidase C39</fullName>
    </submittedName>
</protein>
<evidence type="ECO:0000256" key="5">
    <source>
        <dbReference type="ARBA" id="ARBA00022692"/>
    </source>
</evidence>
<dbReference type="PROSITE" id="PS50929">
    <property type="entry name" value="ABC_TM1F"/>
    <property type="match status" value="1"/>
</dbReference>
<evidence type="ECO:0000256" key="10">
    <source>
        <dbReference type="ARBA" id="ARBA00023136"/>
    </source>
</evidence>
<dbReference type="GO" id="GO:0015421">
    <property type="term" value="F:ABC-type oligopeptide transporter activity"/>
    <property type="evidence" value="ECO:0007669"/>
    <property type="project" value="TreeGrafter"/>
</dbReference>
<dbReference type="PANTHER" id="PTHR43394:SF1">
    <property type="entry name" value="ATP-BINDING CASSETTE SUB-FAMILY B MEMBER 10, MITOCHONDRIAL"/>
    <property type="match status" value="1"/>
</dbReference>
<evidence type="ECO:0000256" key="7">
    <source>
        <dbReference type="ARBA" id="ARBA00022801"/>
    </source>
</evidence>
<keyword evidence="4" id="KW-1003">Cell membrane</keyword>
<feature type="domain" description="ABC transmembrane type-1" evidence="14">
    <location>
        <begin position="208"/>
        <end position="487"/>
    </location>
</feature>
<feature type="compositionally biased region" description="Polar residues" evidence="11">
    <location>
        <begin position="10"/>
        <end position="25"/>
    </location>
</feature>
<keyword evidence="9 12" id="KW-1133">Transmembrane helix</keyword>
<evidence type="ECO:0000256" key="6">
    <source>
        <dbReference type="ARBA" id="ARBA00022741"/>
    </source>
</evidence>
<feature type="region of interest" description="Disordered" evidence="11">
    <location>
        <begin position="1"/>
        <end position="47"/>
    </location>
</feature>
<dbReference type="RefSeq" id="WP_232593433.1">
    <property type="nucleotide sequence ID" value="NZ_BSPD01000087.1"/>
</dbReference>
<dbReference type="PROSITE" id="PS00211">
    <property type="entry name" value="ABC_TRANSPORTER_1"/>
    <property type="match status" value="1"/>
</dbReference>
<keyword evidence="8" id="KW-0067">ATP-binding</keyword>
<feature type="compositionally biased region" description="Low complexity" evidence="11">
    <location>
        <begin position="26"/>
        <end position="45"/>
    </location>
</feature>
<dbReference type="InterPro" id="IPR003593">
    <property type="entry name" value="AAA+_ATPase"/>
</dbReference>
<dbReference type="PROSITE" id="PS50893">
    <property type="entry name" value="ABC_TRANSPORTER_2"/>
    <property type="match status" value="1"/>
</dbReference>
<dbReference type="Gene3D" id="3.40.50.300">
    <property type="entry name" value="P-loop containing nucleotide triphosphate hydrolases"/>
    <property type="match status" value="1"/>
</dbReference>
<evidence type="ECO:0000259" key="13">
    <source>
        <dbReference type="PROSITE" id="PS50893"/>
    </source>
</evidence>
<comment type="subcellular location">
    <subcellularLocation>
        <location evidence="1">Cell membrane</location>
        <topology evidence="1">Multi-pass membrane protein</topology>
    </subcellularLocation>
</comment>
<evidence type="ECO:0000256" key="3">
    <source>
        <dbReference type="ARBA" id="ARBA00022448"/>
    </source>
</evidence>
<dbReference type="InterPro" id="IPR036640">
    <property type="entry name" value="ABC1_TM_sf"/>
</dbReference>
<keyword evidence="17" id="KW-1185">Reference proteome</keyword>
<keyword evidence="3" id="KW-0813">Transport</keyword>
<dbReference type="PANTHER" id="PTHR43394">
    <property type="entry name" value="ATP-DEPENDENT PERMEASE MDL1, MITOCHONDRIAL"/>
    <property type="match status" value="1"/>
</dbReference>
<evidence type="ECO:0000256" key="4">
    <source>
        <dbReference type="ARBA" id="ARBA00022475"/>
    </source>
</evidence>
<feature type="transmembrane region" description="Helical" evidence="12">
    <location>
        <begin position="204"/>
        <end position="226"/>
    </location>
</feature>
<evidence type="ECO:0000313" key="16">
    <source>
        <dbReference type="EMBL" id="GLS27689.1"/>
    </source>
</evidence>
<dbReference type="InterPro" id="IPR039421">
    <property type="entry name" value="Type_1_exporter"/>
</dbReference>
<evidence type="ECO:0000256" key="8">
    <source>
        <dbReference type="ARBA" id="ARBA00022840"/>
    </source>
</evidence>
<keyword evidence="6" id="KW-0547">Nucleotide-binding</keyword>
<keyword evidence="7" id="KW-0378">Hydrolase</keyword>
<comment type="caution">
    <text evidence="16">The sequence shown here is derived from an EMBL/GenBank/DDBJ whole genome shotgun (WGS) entry which is preliminary data.</text>
</comment>
<dbReference type="Proteomes" id="UP001156870">
    <property type="component" value="Unassembled WGS sequence"/>
</dbReference>
<dbReference type="GO" id="GO:0030253">
    <property type="term" value="P:protein secretion by the type I secretion system"/>
    <property type="evidence" value="ECO:0007669"/>
    <property type="project" value="InterPro"/>
</dbReference>
<comment type="similarity">
    <text evidence="2">Belongs to the ABC transporter superfamily. Protein-1 exporter (TC 3.A.1.109) family.</text>
</comment>
<dbReference type="FunFam" id="3.40.50.300:FF:000299">
    <property type="entry name" value="ABC transporter ATP-binding protein/permease"/>
    <property type="match status" value="1"/>
</dbReference>
<evidence type="ECO:0000259" key="14">
    <source>
        <dbReference type="PROSITE" id="PS50929"/>
    </source>
</evidence>
<organism evidence="16 17">
    <name type="scientific">Marinibactrum halimedae</name>
    <dbReference type="NCBI Taxonomy" id="1444977"/>
    <lineage>
        <taxon>Bacteria</taxon>
        <taxon>Pseudomonadati</taxon>
        <taxon>Pseudomonadota</taxon>
        <taxon>Gammaproteobacteria</taxon>
        <taxon>Cellvibrionales</taxon>
        <taxon>Cellvibrionaceae</taxon>
        <taxon>Marinibactrum</taxon>
    </lineage>
</organism>
<dbReference type="EMBL" id="BSPD01000087">
    <property type="protein sequence ID" value="GLS27689.1"/>
    <property type="molecule type" value="Genomic_DNA"/>
</dbReference>
<evidence type="ECO:0000256" key="11">
    <source>
        <dbReference type="SAM" id="MobiDB-lite"/>
    </source>
</evidence>
<dbReference type="GO" id="GO:0006508">
    <property type="term" value="P:proteolysis"/>
    <property type="evidence" value="ECO:0007669"/>
    <property type="project" value="InterPro"/>
</dbReference>
<dbReference type="GO" id="GO:0008233">
    <property type="term" value="F:peptidase activity"/>
    <property type="evidence" value="ECO:0007669"/>
    <property type="project" value="InterPro"/>
</dbReference>
<evidence type="ECO:0000256" key="1">
    <source>
        <dbReference type="ARBA" id="ARBA00004651"/>
    </source>
</evidence>
<feature type="domain" description="ABC transporter" evidence="13">
    <location>
        <begin position="520"/>
        <end position="755"/>
    </location>
</feature>
<dbReference type="AlphaFoldDB" id="A0AA37T6F2"/>
<gene>
    <name evidence="16" type="ORF">GCM10007877_34080</name>
</gene>
<dbReference type="CDD" id="cd18588">
    <property type="entry name" value="ABC_6TM_CyaB_HlyB_like"/>
    <property type="match status" value="1"/>
</dbReference>
<evidence type="ECO:0000256" key="12">
    <source>
        <dbReference type="SAM" id="Phobius"/>
    </source>
</evidence>
<evidence type="ECO:0000313" key="17">
    <source>
        <dbReference type="Proteomes" id="UP001156870"/>
    </source>
</evidence>
<dbReference type="GO" id="GO:0005524">
    <property type="term" value="F:ATP binding"/>
    <property type="evidence" value="ECO:0007669"/>
    <property type="project" value="UniProtKB-KW"/>
</dbReference>
<dbReference type="GO" id="GO:0016887">
    <property type="term" value="F:ATP hydrolysis activity"/>
    <property type="evidence" value="ECO:0007669"/>
    <property type="project" value="InterPro"/>
</dbReference>
<proteinExistence type="inferred from homology"/>
<feature type="transmembrane region" description="Helical" evidence="12">
    <location>
        <begin position="315"/>
        <end position="340"/>
    </location>
</feature>
<evidence type="ECO:0000256" key="9">
    <source>
        <dbReference type="ARBA" id="ARBA00022989"/>
    </source>
</evidence>
<feature type="transmembrane region" description="Helical" evidence="12">
    <location>
        <begin position="238"/>
        <end position="259"/>
    </location>
</feature>
<evidence type="ECO:0000259" key="15">
    <source>
        <dbReference type="PROSITE" id="PS50990"/>
    </source>
</evidence>
<dbReference type="InterPro" id="IPR011527">
    <property type="entry name" value="ABC1_TM_dom"/>
</dbReference>
<feature type="compositionally biased region" description="Low complexity" evidence="11">
    <location>
        <begin position="771"/>
        <end position="791"/>
    </location>
</feature>
<feature type="region of interest" description="Disordered" evidence="11">
    <location>
        <begin position="764"/>
        <end position="798"/>
    </location>
</feature>
<keyword evidence="10 12" id="KW-0472">Membrane</keyword>